<dbReference type="AlphaFoldDB" id="A0A9D4XRU3"/>
<sequence length="251" mass="28560">MSEATTKPNQTTNSTIIFFTRWSGLTNITSHSIHIYLLSHTSLFTTSHTNSLSLMGNHFSFASTIKIIHHDGSIQEFDQPITVAELMLDHPKHVVVEFHAALKQKKPTPLPADKNLEMNKKYVMVPVKPGKPVGLKAEDCRRILSMVDSSLDSSNYLMCSNGFVPWIVRFLKKKNGAVGEAEKSLQIDEEERFEFCEFLPEMMEEREEYLNLSRQLSGKGWKPSLDTIKEKKVKKKVSGWLFLRSFVGAKI</sequence>
<accession>A0A9D4XRU3</accession>
<evidence type="ECO:0000313" key="2">
    <source>
        <dbReference type="Proteomes" id="UP001058974"/>
    </source>
</evidence>
<keyword evidence="2" id="KW-1185">Reference proteome</keyword>
<dbReference type="Gramene" id="Psat03G0091900-T1">
    <property type="protein sequence ID" value="KAI5424924.1"/>
    <property type="gene ID" value="KIW84_030919"/>
</dbReference>
<comment type="caution">
    <text evidence="1">The sequence shown here is derived from an EMBL/GenBank/DDBJ whole genome shotgun (WGS) entry which is preliminary data.</text>
</comment>
<dbReference type="EMBL" id="JAMSHJ010000003">
    <property type="protein sequence ID" value="KAI5424924.1"/>
    <property type="molecule type" value="Genomic_DNA"/>
</dbReference>
<gene>
    <name evidence="1" type="ORF">KIW84_030919</name>
</gene>
<dbReference type="Proteomes" id="UP001058974">
    <property type="component" value="Chromosome 3"/>
</dbReference>
<dbReference type="Pfam" id="PF14009">
    <property type="entry name" value="PADRE"/>
    <property type="match status" value="1"/>
</dbReference>
<proteinExistence type="predicted"/>
<protein>
    <submittedName>
        <fullName evidence="1">Uncharacterized protein</fullName>
    </submittedName>
</protein>
<dbReference type="PANTHER" id="PTHR33052">
    <property type="entry name" value="DUF4228 DOMAIN PROTEIN-RELATED"/>
    <property type="match status" value="1"/>
</dbReference>
<reference evidence="1 2" key="1">
    <citation type="journal article" date="2022" name="Nat. Genet.">
        <title>Improved pea reference genome and pan-genome highlight genomic features and evolutionary characteristics.</title>
        <authorList>
            <person name="Yang T."/>
            <person name="Liu R."/>
            <person name="Luo Y."/>
            <person name="Hu S."/>
            <person name="Wang D."/>
            <person name="Wang C."/>
            <person name="Pandey M.K."/>
            <person name="Ge S."/>
            <person name="Xu Q."/>
            <person name="Li N."/>
            <person name="Li G."/>
            <person name="Huang Y."/>
            <person name="Saxena R.K."/>
            <person name="Ji Y."/>
            <person name="Li M."/>
            <person name="Yan X."/>
            <person name="He Y."/>
            <person name="Liu Y."/>
            <person name="Wang X."/>
            <person name="Xiang C."/>
            <person name="Varshney R.K."/>
            <person name="Ding H."/>
            <person name="Gao S."/>
            <person name="Zong X."/>
        </authorList>
    </citation>
    <scope>NUCLEOTIDE SEQUENCE [LARGE SCALE GENOMIC DNA]</scope>
    <source>
        <strain evidence="1 2">cv. Zhongwan 6</strain>
    </source>
</reference>
<organism evidence="1 2">
    <name type="scientific">Pisum sativum</name>
    <name type="common">Garden pea</name>
    <name type="synonym">Lathyrus oleraceus</name>
    <dbReference type="NCBI Taxonomy" id="3888"/>
    <lineage>
        <taxon>Eukaryota</taxon>
        <taxon>Viridiplantae</taxon>
        <taxon>Streptophyta</taxon>
        <taxon>Embryophyta</taxon>
        <taxon>Tracheophyta</taxon>
        <taxon>Spermatophyta</taxon>
        <taxon>Magnoliopsida</taxon>
        <taxon>eudicotyledons</taxon>
        <taxon>Gunneridae</taxon>
        <taxon>Pentapetalae</taxon>
        <taxon>rosids</taxon>
        <taxon>fabids</taxon>
        <taxon>Fabales</taxon>
        <taxon>Fabaceae</taxon>
        <taxon>Papilionoideae</taxon>
        <taxon>50 kb inversion clade</taxon>
        <taxon>NPAAA clade</taxon>
        <taxon>Hologalegina</taxon>
        <taxon>IRL clade</taxon>
        <taxon>Fabeae</taxon>
        <taxon>Lathyrus</taxon>
    </lineage>
</organism>
<name>A0A9D4XRU3_PEA</name>
<evidence type="ECO:0000313" key="1">
    <source>
        <dbReference type="EMBL" id="KAI5424924.1"/>
    </source>
</evidence>
<dbReference type="OrthoDB" id="1921976at2759"/>
<dbReference type="InterPro" id="IPR025322">
    <property type="entry name" value="PADRE_dom"/>
</dbReference>